<dbReference type="PANTHER" id="PTHR30348">
    <property type="entry name" value="UNCHARACTERIZED PROTEIN YECE"/>
    <property type="match status" value="1"/>
</dbReference>
<dbReference type="Gene3D" id="3.20.20.410">
    <property type="entry name" value="Protein of unknown function UPF0759"/>
    <property type="match status" value="1"/>
</dbReference>
<dbReference type="PANTHER" id="PTHR30348:SF4">
    <property type="entry name" value="DUF72 DOMAIN-CONTAINING PROTEIN"/>
    <property type="match status" value="1"/>
</dbReference>
<name>A0ABQ3J8A3_9PSEU</name>
<evidence type="ECO:0008006" key="3">
    <source>
        <dbReference type="Google" id="ProtNLM"/>
    </source>
</evidence>
<dbReference type="SUPFAM" id="SSF117396">
    <property type="entry name" value="TM1631-like"/>
    <property type="match status" value="1"/>
</dbReference>
<dbReference type="InterPro" id="IPR036520">
    <property type="entry name" value="UPF0759_sf"/>
</dbReference>
<protein>
    <recommendedName>
        <fullName evidence="3">DUF72 domain-containing protein</fullName>
    </recommendedName>
</protein>
<dbReference type="InterPro" id="IPR002763">
    <property type="entry name" value="DUF72"/>
</dbReference>
<organism evidence="1 2">
    <name type="scientific">Amycolatopsis deserti</name>
    <dbReference type="NCBI Taxonomy" id="185696"/>
    <lineage>
        <taxon>Bacteria</taxon>
        <taxon>Bacillati</taxon>
        <taxon>Actinomycetota</taxon>
        <taxon>Actinomycetes</taxon>
        <taxon>Pseudonocardiales</taxon>
        <taxon>Pseudonocardiaceae</taxon>
        <taxon>Amycolatopsis</taxon>
    </lineage>
</organism>
<dbReference type="Proteomes" id="UP000605897">
    <property type="component" value="Unassembled WGS sequence"/>
</dbReference>
<dbReference type="EMBL" id="BNAU01000004">
    <property type="protein sequence ID" value="GHF02323.1"/>
    <property type="molecule type" value="Genomic_DNA"/>
</dbReference>
<keyword evidence="2" id="KW-1185">Reference proteome</keyword>
<evidence type="ECO:0000313" key="1">
    <source>
        <dbReference type="EMBL" id="GHF02323.1"/>
    </source>
</evidence>
<reference evidence="2" key="1">
    <citation type="journal article" date="2019" name="Int. J. Syst. Evol. Microbiol.">
        <title>The Global Catalogue of Microorganisms (GCM) 10K type strain sequencing project: providing services to taxonomists for standard genome sequencing and annotation.</title>
        <authorList>
            <consortium name="The Broad Institute Genomics Platform"/>
            <consortium name="The Broad Institute Genome Sequencing Center for Infectious Disease"/>
            <person name="Wu L."/>
            <person name="Ma J."/>
        </authorList>
    </citation>
    <scope>NUCLEOTIDE SEQUENCE [LARGE SCALE GENOMIC DNA]</scope>
    <source>
        <strain evidence="2">CGMCC 4.7677</strain>
    </source>
</reference>
<proteinExistence type="predicted"/>
<dbReference type="RefSeq" id="WP_191246040.1">
    <property type="nucleotide sequence ID" value="NZ_BNAU01000004.1"/>
</dbReference>
<evidence type="ECO:0000313" key="2">
    <source>
        <dbReference type="Proteomes" id="UP000605897"/>
    </source>
</evidence>
<sequence length="279" mass="31767">MGTSGWRYPPWRGTFYPKGLAQRRELEYISRQVNSVEINGSFYSLQRPERYRAWAEQTPDDFVFAVKGGRFITHMKRLTDAETPLANFFASGVLALGHKLGPILWQLPANFAFEPDRFAEFFAILPRDTRAAAELARKHDNKLKGEAHTEAGKNRRLRYALEPRHPSFHSDECQKLLRDNNIALVAADSAGTWPSFEEVTADFVYVRLHGDEELYASGYTDEALQRWAGKIRRWRRTGGGKTRDVYVYFDNDIKVKAPGDAISLATRLGVASRPIDLPS</sequence>
<comment type="caution">
    <text evidence="1">The sequence shown here is derived from an EMBL/GenBank/DDBJ whole genome shotgun (WGS) entry which is preliminary data.</text>
</comment>
<gene>
    <name evidence="1" type="ORF">GCM10017786_39490</name>
</gene>
<accession>A0ABQ3J8A3</accession>
<dbReference type="Pfam" id="PF01904">
    <property type="entry name" value="DUF72"/>
    <property type="match status" value="1"/>
</dbReference>